<gene>
    <name evidence="3" type="ORF">BEMITA_LOCUS2323</name>
</gene>
<evidence type="ECO:0000256" key="1">
    <source>
        <dbReference type="SAM" id="MobiDB-lite"/>
    </source>
</evidence>
<keyword evidence="4" id="KW-1185">Reference proteome</keyword>
<feature type="compositionally biased region" description="Low complexity" evidence="1">
    <location>
        <begin position="150"/>
        <end position="180"/>
    </location>
</feature>
<evidence type="ECO:0000313" key="4">
    <source>
        <dbReference type="Proteomes" id="UP001152759"/>
    </source>
</evidence>
<protein>
    <submittedName>
        <fullName evidence="3">Uncharacterized protein</fullName>
    </submittedName>
</protein>
<sequence>MKNSLLFLISVCLTILLFQPCSTASWKIRYWKGLLLLSKDGCANRCKFKHGYFTDAAGETQLAAKAKRGIIPGKCQCMVSPELRKYITQKISLKEANTYGRLNFFGMTKRARNRLGGKVEFITYEQLQQRLEAKKRTAAEFDRIVAANRAAAASNSNPGSGSTTPGLSGASTPGSLGTSAISTPAIGTSGSPTPKAGQSGASSPKKRDGGGSAQQGVSSADFTEQAIRGVKANEMWDALDKSKTKP</sequence>
<accession>A0A9P0FZD0</accession>
<dbReference type="Proteomes" id="UP001152759">
    <property type="component" value="Chromosome 10"/>
</dbReference>
<feature type="chain" id="PRO_5040422348" evidence="2">
    <location>
        <begin position="24"/>
        <end position="246"/>
    </location>
</feature>
<reference evidence="3" key="1">
    <citation type="submission" date="2021-12" db="EMBL/GenBank/DDBJ databases">
        <authorList>
            <person name="King R."/>
        </authorList>
    </citation>
    <scope>NUCLEOTIDE SEQUENCE</scope>
</reference>
<evidence type="ECO:0000313" key="3">
    <source>
        <dbReference type="EMBL" id="CAH0762158.1"/>
    </source>
</evidence>
<evidence type="ECO:0000256" key="2">
    <source>
        <dbReference type="SAM" id="SignalP"/>
    </source>
</evidence>
<dbReference type="AlphaFoldDB" id="A0A9P0FZD0"/>
<feature type="signal peptide" evidence="2">
    <location>
        <begin position="1"/>
        <end position="23"/>
    </location>
</feature>
<feature type="compositionally biased region" description="Polar residues" evidence="1">
    <location>
        <begin position="181"/>
        <end position="192"/>
    </location>
</feature>
<feature type="region of interest" description="Disordered" evidence="1">
    <location>
        <begin position="150"/>
        <end position="246"/>
    </location>
</feature>
<name>A0A9P0FZD0_BEMTA</name>
<organism evidence="3 4">
    <name type="scientific">Bemisia tabaci</name>
    <name type="common">Sweetpotato whitefly</name>
    <name type="synonym">Aleurodes tabaci</name>
    <dbReference type="NCBI Taxonomy" id="7038"/>
    <lineage>
        <taxon>Eukaryota</taxon>
        <taxon>Metazoa</taxon>
        <taxon>Ecdysozoa</taxon>
        <taxon>Arthropoda</taxon>
        <taxon>Hexapoda</taxon>
        <taxon>Insecta</taxon>
        <taxon>Pterygota</taxon>
        <taxon>Neoptera</taxon>
        <taxon>Paraneoptera</taxon>
        <taxon>Hemiptera</taxon>
        <taxon>Sternorrhyncha</taxon>
        <taxon>Aleyrodoidea</taxon>
        <taxon>Aleyrodidae</taxon>
        <taxon>Aleyrodinae</taxon>
        <taxon>Bemisia</taxon>
    </lineage>
</organism>
<dbReference type="EMBL" id="OU963871">
    <property type="protein sequence ID" value="CAH0762158.1"/>
    <property type="molecule type" value="Genomic_DNA"/>
</dbReference>
<proteinExistence type="predicted"/>
<keyword evidence="2" id="KW-0732">Signal</keyword>